<comment type="caution">
    <text evidence="2">The sequence shown here is derived from an EMBL/GenBank/DDBJ whole genome shotgun (WGS) entry which is preliminary data.</text>
</comment>
<dbReference type="AlphaFoldDB" id="A0A016S160"/>
<evidence type="ECO:0000313" key="2">
    <source>
        <dbReference type="EMBL" id="EYB84236.1"/>
    </source>
</evidence>
<sequence>MLSRRDKKWADALKLVGFCSCGPGMNRVLEIEAILHRLESIDETNLVVNSDWNEIADDIVRKLNMVRAQCYRPLSPRSSECSPRPSTSPRLLDLTPPASTLSSAASEISELPTTCADVSYQSAAHAFNREIFSRCVQIVEAADKQGHIEMQMISLAHHSYIAMVHEADKTEDAVKLATWWNKFLEGVERGRPNTEVLEILEMRTTALESLHNLDHANRYSIAEKLLETLIRSYRISCIVNRRFHLRTLRRLEKIAEWLDDVEHGDDRDVTDVEKLLEEGIDEAHIDRHRYEVETEITLKERRDPNYITCCEVLRELSSRPPGGGGMTASFDVTQKKAMTSSKKKENWSLSSNSDTEETGCSPCEDIVIRF</sequence>
<dbReference type="Proteomes" id="UP000024635">
    <property type="component" value="Unassembled WGS sequence"/>
</dbReference>
<protein>
    <submittedName>
        <fullName evidence="2">Uncharacterized protein</fullName>
    </submittedName>
</protein>
<organism evidence="2 3">
    <name type="scientific">Ancylostoma ceylanicum</name>
    <dbReference type="NCBI Taxonomy" id="53326"/>
    <lineage>
        <taxon>Eukaryota</taxon>
        <taxon>Metazoa</taxon>
        <taxon>Ecdysozoa</taxon>
        <taxon>Nematoda</taxon>
        <taxon>Chromadorea</taxon>
        <taxon>Rhabditida</taxon>
        <taxon>Rhabditina</taxon>
        <taxon>Rhabditomorpha</taxon>
        <taxon>Strongyloidea</taxon>
        <taxon>Ancylostomatidae</taxon>
        <taxon>Ancylostomatinae</taxon>
        <taxon>Ancylostoma</taxon>
    </lineage>
</organism>
<proteinExistence type="predicted"/>
<name>A0A016S160_9BILA</name>
<feature type="region of interest" description="Disordered" evidence="1">
    <location>
        <begin position="341"/>
        <end position="360"/>
    </location>
</feature>
<gene>
    <name evidence="2" type="primary">Acey_s0320.g2379</name>
    <name evidence="2" type="synonym">Acey-Y41C4A.12</name>
    <name evidence="2" type="ORF">Y032_0320g2379</name>
</gene>
<evidence type="ECO:0000313" key="3">
    <source>
        <dbReference type="Proteomes" id="UP000024635"/>
    </source>
</evidence>
<evidence type="ECO:0000256" key="1">
    <source>
        <dbReference type="SAM" id="MobiDB-lite"/>
    </source>
</evidence>
<keyword evidence="3" id="KW-1185">Reference proteome</keyword>
<dbReference type="EMBL" id="JARK01001656">
    <property type="protein sequence ID" value="EYB84236.1"/>
    <property type="molecule type" value="Genomic_DNA"/>
</dbReference>
<feature type="region of interest" description="Disordered" evidence="1">
    <location>
        <begin position="74"/>
        <end position="93"/>
    </location>
</feature>
<dbReference type="OrthoDB" id="5781186at2759"/>
<accession>A0A016S160</accession>
<reference evidence="3" key="1">
    <citation type="journal article" date="2015" name="Nat. Genet.">
        <title>The genome and transcriptome of the zoonotic hookworm Ancylostoma ceylanicum identify infection-specific gene families.</title>
        <authorList>
            <person name="Schwarz E.M."/>
            <person name="Hu Y."/>
            <person name="Antoshechkin I."/>
            <person name="Miller M.M."/>
            <person name="Sternberg P.W."/>
            <person name="Aroian R.V."/>
        </authorList>
    </citation>
    <scope>NUCLEOTIDE SEQUENCE</scope>
    <source>
        <strain evidence="3">HY135</strain>
    </source>
</reference>